<evidence type="ECO:0000313" key="3">
    <source>
        <dbReference type="Proteomes" id="UP000015101"/>
    </source>
</evidence>
<evidence type="ECO:0000313" key="1">
    <source>
        <dbReference type="EMBL" id="ESO07785.1"/>
    </source>
</evidence>
<dbReference type="InParanoid" id="T1F2X7"/>
<reference evidence="2" key="3">
    <citation type="submission" date="2015-06" db="UniProtKB">
        <authorList>
            <consortium name="EnsemblMetazoa"/>
        </authorList>
    </citation>
    <scope>IDENTIFICATION</scope>
</reference>
<dbReference type="RefSeq" id="XP_009014396.1">
    <property type="nucleotide sequence ID" value="XM_009016148.1"/>
</dbReference>
<dbReference type="EMBL" id="AMQM01003522">
    <property type="status" value="NOT_ANNOTATED_CDS"/>
    <property type="molecule type" value="Genomic_DNA"/>
</dbReference>
<dbReference type="EMBL" id="KB096183">
    <property type="protein sequence ID" value="ESO07785.1"/>
    <property type="molecule type" value="Genomic_DNA"/>
</dbReference>
<name>T1F2X7_HELRO</name>
<keyword evidence="3" id="KW-1185">Reference proteome</keyword>
<reference evidence="1 3" key="2">
    <citation type="journal article" date="2013" name="Nature">
        <title>Insights into bilaterian evolution from three spiralian genomes.</title>
        <authorList>
            <person name="Simakov O."/>
            <person name="Marletaz F."/>
            <person name="Cho S.J."/>
            <person name="Edsinger-Gonzales E."/>
            <person name="Havlak P."/>
            <person name="Hellsten U."/>
            <person name="Kuo D.H."/>
            <person name="Larsson T."/>
            <person name="Lv J."/>
            <person name="Arendt D."/>
            <person name="Savage R."/>
            <person name="Osoegawa K."/>
            <person name="de Jong P."/>
            <person name="Grimwood J."/>
            <person name="Chapman J.A."/>
            <person name="Shapiro H."/>
            <person name="Aerts A."/>
            <person name="Otillar R.P."/>
            <person name="Terry A.Y."/>
            <person name="Boore J.L."/>
            <person name="Grigoriev I.V."/>
            <person name="Lindberg D.R."/>
            <person name="Seaver E.C."/>
            <person name="Weisblat D.A."/>
            <person name="Putnam N.H."/>
            <person name="Rokhsar D.S."/>
        </authorList>
    </citation>
    <scope>NUCLEOTIDE SEQUENCE</scope>
</reference>
<dbReference type="AlphaFoldDB" id="T1F2X7"/>
<reference evidence="3" key="1">
    <citation type="submission" date="2012-12" db="EMBL/GenBank/DDBJ databases">
        <authorList>
            <person name="Hellsten U."/>
            <person name="Grimwood J."/>
            <person name="Chapman J.A."/>
            <person name="Shapiro H."/>
            <person name="Aerts A."/>
            <person name="Otillar R.P."/>
            <person name="Terry A.Y."/>
            <person name="Boore J.L."/>
            <person name="Simakov O."/>
            <person name="Marletaz F."/>
            <person name="Cho S.-J."/>
            <person name="Edsinger-Gonzales E."/>
            <person name="Havlak P."/>
            <person name="Kuo D.-H."/>
            <person name="Larsson T."/>
            <person name="Lv J."/>
            <person name="Arendt D."/>
            <person name="Savage R."/>
            <person name="Osoegawa K."/>
            <person name="de Jong P."/>
            <person name="Lindberg D.R."/>
            <person name="Seaver E.C."/>
            <person name="Weisblat D.A."/>
            <person name="Putnam N.H."/>
            <person name="Grigoriev I.V."/>
            <person name="Rokhsar D.S."/>
        </authorList>
    </citation>
    <scope>NUCLEOTIDE SEQUENCE</scope>
</reference>
<evidence type="ECO:0000313" key="2">
    <source>
        <dbReference type="EnsemblMetazoa" id="HelroP170338"/>
    </source>
</evidence>
<sequence>MSICSLSGALFYGDCAGCTLRNNSEAMPKYEAVQTNNNSTVTTTNNNHFVRQIKEPTTSISSNVNKNTNKDKIMGDNIFLPLTVTTPKCRLQAIQRGVRTRMHMPKDMATSHCFVFFDFV</sequence>
<dbReference type="GeneID" id="20203176"/>
<accession>T1F2X7</accession>
<dbReference type="Proteomes" id="UP000015101">
    <property type="component" value="Unassembled WGS sequence"/>
</dbReference>
<dbReference type="EnsemblMetazoa" id="HelroT170338">
    <property type="protein sequence ID" value="HelroP170338"/>
    <property type="gene ID" value="HelroG170338"/>
</dbReference>
<organism evidence="2 3">
    <name type="scientific">Helobdella robusta</name>
    <name type="common">Californian leech</name>
    <dbReference type="NCBI Taxonomy" id="6412"/>
    <lineage>
        <taxon>Eukaryota</taxon>
        <taxon>Metazoa</taxon>
        <taxon>Spiralia</taxon>
        <taxon>Lophotrochozoa</taxon>
        <taxon>Annelida</taxon>
        <taxon>Clitellata</taxon>
        <taxon>Hirudinea</taxon>
        <taxon>Rhynchobdellida</taxon>
        <taxon>Glossiphoniidae</taxon>
        <taxon>Helobdella</taxon>
    </lineage>
</organism>
<proteinExistence type="predicted"/>
<dbReference type="KEGG" id="hro:HELRODRAFT_170338"/>
<protein>
    <submittedName>
        <fullName evidence="1 2">Uncharacterized protein</fullName>
    </submittedName>
</protein>
<dbReference type="CTD" id="20203176"/>
<gene>
    <name evidence="2" type="primary">20203176</name>
    <name evidence="1" type="ORF">HELRODRAFT_170338</name>
</gene>
<dbReference type="HOGENOM" id="CLU_2052127_0_0_1"/>